<protein>
    <submittedName>
        <fullName evidence="1">Uncharacterized protein</fullName>
    </submittedName>
</protein>
<reference evidence="1 2" key="1">
    <citation type="submission" date="2018-01" db="EMBL/GenBank/DDBJ databases">
        <title>Harnessing the power of phylogenomics to disentangle the directionality and signatures of interkingdom host jumping in the parasitic fungal genus Tolypocladium.</title>
        <authorList>
            <person name="Quandt C.A."/>
            <person name="Patterson W."/>
            <person name="Spatafora J.W."/>
        </authorList>
    </citation>
    <scope>NUCLEOTIDE SEQUENCE [LARGE SCALE GENOMIC DNA]</scope>
    <source>
        <strain evidence="1 2">NRBC 100945</strain>
    </source>
</reference>
<name>A0A2S4L8G4_9HYPO</name>
<proteinExistence type="predicted"/>
<gene>
    <name evidence="1" type="ORF">TPAR_01056</name>
</gene>
<dbReference type="EMBL" id="PKSG01000106">
    <property type="protein sequence ID" value="POR38734.1"/>
    <property type="molecule type" value="Genomic_DNA"/>
</dbReference>
<comment type="caution">
    <text evidence="1">The sequence shown here is derived from an EMBL/GenBank/DDBJ whole genome shotgun (WGS) entry which is preliminary data.</text>
</comment>
<evidence type="ECO:0000313" key="2">
    <source>
        <dbReference type="Proteomes" id="UP000237481"/>
    </source>
</evidence>
<keyword evidence="2" id="KW-1185">Reference proteome</keyword>
<sequence length="265" mass="28823">MNDDIDEGGIVFPVSFPALESARSLLVSCSAGSETHRSEGSSIASVLGGALHFLRLCYLMQDGRGAGDETRQLCRVSRALVLPSVLWPRGTRRLCPGTLDLSPGMGRVRRRLRERAARVEEIWRVDGVEGQLTASGKRRTSVAAIMSCVWDVDGKVGFDGWCAVVLQLGLLADAAGRVAPTARRQKLFTVRSPPANQPAQAVFCLERQHHHHHRAWYLPAVPDTVHTSCAIRTSSHSSLVPILPLSLLPPPVAAHLRPGFVVRLL</sequence>
<dbReference type="AlphaFoldDB" id="A0A2S4L8G4"/>
<organism evidence="1 2">
    <name type="scientific">Tolypocladium paradoxum</name>
    <dbReference type="NCBI Taxonomy" id="94208"/>
    <lineage>
        <taxon>Eukaryota</taxon>
        <taxon>Fungi</taxon>
        <taxon>Dikarya</taxon>
        <taxon>Ascomycota</taxon>
        <taxon>Pezizomycotina</taxon>
        <taxon>Sordariomycetes</taxon>
        <taxon>Hypocreomycetidae</taxon>
        <taxon>Hypocreales</taxon>
        <taxon>Ophiocordycipitaceae</taxon>
        <taxon>Tolypocladium</taxon>
    </lineage>
</organism>
<evidence type="ECO:0000313" key="1">
    <source>
        <dbReference type="EMBL" id="POR38734.1"/>
    </source>
</evidence>
<accession>A0A2S4L8G4</accession>
<dbReference type="Proteomes" id="UP000237481">
    <property type="component" value="Unassembled WGS sequence"/>
</dbReference>